<name>Q5JNI7_ORYSJ</name>
<organism evidence="2">
    <name type="scientific">Oryza sativa subsp. japonica</name>
    <name type="common">Rice</name>
    <dbReference type="NCBI Taxonomy" id="39947"/>
    <lineage>
        <taxon>Eukaryota</taxon>
        <taxon>Viridiplantae</taxon>
        <taxon>Streptophyta</taxon>
        <taxon>Embryophyta</taxon>
        <taxon>Tracheophyta</taxon>
        <taxon>Spermatophyta</taxon>
        <taxon>Magnoliopsida</taxon>
        <taxon>Liliopsida</taxon>
        <taxon>Poales</taxon>
        <taxon>Poaceae</taxon>
        <taxon>BOP clade</taxon>
        <taxon>Oryzoideae</taxon>
        <taxon>Oryzeae</taxon>
        <taxon>Oryzinae</taxon>
        <taxon>Oryza</taxon>
        <taxon>Oryza sativa</taxon>
    </lineage>
</organism>
<dbReference type="EMBL" id="AP003076">
    <property type="protein sequence ID" value="BAD86963.1"/>
    <property type="molecule type" value="Genomic_DNA"/>
</dbReference>
<evidence type="ECO:0000313" key="2">
    <source>
        <dbReference type="EMBL" id="BAD86963.1"/>
    </source>
</evidence>
<reference evidence="2" key="1">
    <citation type="journal article" date="2002" name="Nature">
        <title>The genome sequence and structure of rice chromosome 1.</title>
        <authorList>
            <person name="Sasaki T."/>
            <person name="Matsumoto T."/>
            <person name="Yamamoto K."/>
            <person name="Sakata K."/>
            <person name="Baba T."/>
            <person name="Katayose Y."/>
            <person name="Wu J."/>
            <person name="Niimura Y."/>
            <person name="Cheng Z."/>
            <person name="Nagamura Y."/>
            <person name="Antonio B.A."/>
            <person name="Kanamori H."/>
            <person name="Hosokawa S."/>
            <person name="Masukawa M."/>
            <person name="Arikawa K."/>
            <person name="Chiden Y."/>
            <person name="Hayashi M."/>
            <person name="Okamoto M."/>
            <person name="Ando T."/>
            <person name="Aoki H."/>
            <person name="Arita K."/>
            <person name="Hamada M."/>
            <person name="Harada C."/>
            <person name="Hijishita S."/>
            <person name="Honda M."/>
            <person name="Ichikawa Y."/>
            <person name="Idonuma A."/>
            <person name="Iijima M."/>
            <person name="Ikeda M."/>
            <person name="Ikeno M."/>
            <person name="Itoh S."/>
            <person name="Itoh T."/>
            <person name="Itoh Y."/>
            <person name="Itoh Y."/>
            <person name="Iwabuchi A."/>
            <person name="Kamiya K."/>
            <person name="Karasawa W."/>
            <person name="Katagiri S."/>
            <person name="Kikuta A."/>
            <person name="Kobayashi N."/>
            <person name="Kono I."/>
            <person name="Machita K."/>
            <person name="Maehara T."/>
            <person name="Mizuno H."/>
            <person name="Mizubayashi T."/>
            <person name="Mukai Y."/>
            <person name="Nagasaki H."/>
            <person name="Nakashima M."/>
            <person name="Nakama Y."/>
            <person name="Nakamichi Y."/>
            <person name="Nakamura M."/>
            <person name="Namiki N."/>
            <person name="Negishi M."/>
            <person name="Ohta I."/>
            <person name="Ono N."/>
            <person name="Saji S."/>
            <person name="Sakai K."/>
            <person name="Shibata M."/>
            <person name="Shimokawa T."/>
            <person name="Shomura A."/>
            <person name="Song J."/>
            <person name="Takazaki Y."/>
            <person name="Terasawa K."/>
            <person name="Tsuji K."/>
            <person name="Waki K."/>
            <person name="Yamagata H."/>
            <person name="Yamane H."/>
            <person name="Yoshiki S."/>
            <person name="Yoshihara R."/>
            <person name="Yukawa K."/>
            <person name="Zhong H."/>
            <person name="Iwama H."/>
            <person name="Endo T."/>
            <person name="Ito H."/>
            <person name="Hahn J.H."/>
            <person name="Kim H.I."/>
            <person name="Eun M.Y."/>
            <person name="Yano M."/>
            <person name="Jiang J."/>
            <person name="Gojobori T."/>
        </authorList>
    </citation>
    <scope>NUCLEOTIDE SEQUENCE [LARGE SCALE GENOMIC DNA]</scope>
</reference>
<evidence type="ECO:0000256" key="1">
    <source>
        <dbReference type="SAM" id="MobiDB-lite"/>
    </source>
</evidence>
<dbReference type="Proteomes" id="UP000817658">
    <property type="component" value="Chromosome 1"/>
</dbReference>
<dbReference type="AlphaFoldDB" id="Q5JNI7"/>
<feature type="region of interest" description="Disordered" evidence="1">
    <location>
        <begin position="47"/>
        <end position="66"/>
    </location>
</feature>
<sequence>MGQRDEKGGSKILALTVDAKGSVTFNAVVGPLCATAVAATVVDRRGERMREGRRRKKRHEDRRGHDAAVAGVHDVVALDLGATTAVPLCANHLQIDADGATAPLPAH</sequence>
<protein>
    <submittedName>
        <fullName evidence="2">Uncharacterized protein</fullName>
    </submittedName>
</protein>
<gene>
    <name evidence="2" type="primary">P0481E12.12</name>
</gene>
<feature type="compositionally biased region" description="Basic residues" evidence="1">
    <location>
        <begin position="51"/>
        <end position="60"/>
    </location>
</feature>
<accession>Q5JNI7</accession>
<proteinExistence type="predicted"/>